<dbReference type="Proteomes" id="UP000007843">
    <property type="component" value="Chromosome"/>
</dbReference>
<dbReference type="AlphaFoldDB" id="A0A0H3HHR0"/>
<evidence type="ECO:0000313" key="2">
    <source>
        <dbReference type="Proteomes" id="UP000007843"/>
    </source>
</evidence>
<dbReference type="HOGENOM" id="CLU_3153889_0_0_6"/>
<reference evidence="1 2" key="1">
    <citation type="journal article" date="2012" name="J. Bacteriol.">
        <title>Complete genome sequence of Klebsiella oxytoca KCTC 1686, used in production of 2,3-butanediol.</title>
        <authorList>
            <person name="Shin S.H."/>
            <person name="Kim S."/>
            <person name="Kim J.Y."/>
            <person name="Lee S."/>
            <person name="Um Y."/>
            <person name="Oh M.K."/>
            <person name="Kim Y.R."/>
            <person name="Lee J."/>
            <person name="Yang K.S."/>
        </authorList>
    </citation>
    <scope>NUCLEOTIDE SEQUENCE [LARGE SCALE GENOMIC DNA]</scope>
    <source>
        <strain evidence="2">ATCC 8724 / DSM 4798 / JCM 20051 / NBRC 3318 / NRRL B-199 / KCTC 1686</strain>
    </source>
</reference>
<name>A0A0H3HHR0_KLEM8</name>
<organism evidence="1 2">
    <name type="scientific">Klebsiella michiganensis (strain ATCC 8724 / DSM 4798 / JCM 20051 / NBRC 3318 / NRRL B-199 / KCTC 1686 / BUCSAV 143 / CCM 1901)</name>
    <dbReference type="NCBI Taxonomy" id="1006551"/>
    <lineage>
        <taxon>Bacteria</taxon>
        <taxon>Pseudomonadati</taxon>
        <taxon>Pseudomonadota</taxon>
        <taxon>Gammaproteobacteria</taxon>
        <taxon>Enterobacterales</taxon>
        <taxon>Enterobacteriaceae</taxon>
        <taxon>Klebsiella/Raoultella group</taxon>
        <taxon>Klebsiella</taxon>
    </lineage>
</organism>
<dbReference type="PATRIC" id="fig|1006551.4.peg.5360"/>
<sequence length="48" mass="5238">MKSVTVEKFFPSLASDTVTRVDAILTDTSARLWGVLSSGKKILRKARG</sequence>
<dbReference type="KEGG" id="kox:KOX_26695"/>
<accession>A0A0H3HHR0</accession>
<proteinExistence type="predicted"/>
<protein>
    <submittedName>
        <fullName evidence="1">Uncharacterized protein</fullName>
    </submittedName>
</protein>
<gene>
    <name evidence="1" type="ordered locus">KOX_26695</name>
</gene>
<dbReference type="EMBL" id="CP003218">
    <property type="protein sequence ID" value="AEX07048.1"/>
    <property type="molecule type" value="Genomic_DNA"/>
</dbReference>
<evidence type="ECO:0000313" key="1">
    <source>
        <dbReference type="EMBL" id="AEX07048.1"/>
    </source>
</evidence>